<dbReference type="Gene3D" id="3.60.60.10">
    <property type="entry name" value="Penicillin V Acylase, Chain A"/>
    <property type="match status" value="1"/>
</dbReference>
<reference evidence="4 5" key="1">
    <citation type="journal article" date="2007" name="Virology">
        <title>Sequence and annotation of the 369-kb NY-2A and the 345-kb AR158 viruses that infect Chlorella NC64A.</title>
        <authorList>
            <person name="Fitzgerald L.A."/>
            <person name="Graves M.V."/>
            <person name="Li X."/>
            <person name="Feldblyum T."/>
            <person name="Nierman W.C."/>
            <person name="Van Etten J.L."/>
        </authorList>
    </citation>
    <scope>NUCLEOTIDE SEQUENCE [LARGE SCALE GENOMIC DNA]</scope>
    <source>
        <strain evidence="4 5">NY-2A</strain>
    </source>
</reference>
<evidence type="ECO:0000259" key="3">
    <source>
        <dbReference type="Pfam" id="PF02275"/>
    </source>
</evidence>
<evidence type="ECO:0000313" key="5">
    <source>
        <dbReference type="Proteomes" id="UP000202419"/>
    </source>
</evidence>
<accession>A7IWP6</accession>
<dbReference type="EMBL" id="DQ491002">
    <property type="protein sequence ID" value="ABT14770.1"/>
    <property type="molecule type" value="Genomic_DNA"/>
</dbReference>
<organismHost>
    <name type="scientific">Chlorella</name>
    <dbReference type="NCBI Taxonomy" id="3071"/>
</organismHost>
<evidence type="ECO:0000256" key="2">
    <source>
        <dbReference type="ARBA" id="ARBA00022801"/>
    </source>
</evidence>
<evidence type="ECO:0000313" key="4">
    <source>
        <dbReference type="EMBL" id="ABT14770.1"/>
    </source>
</evidence>
<protein>
    <submittedName>
        <fullName evidence="4">Uncharacterized protein B371L</fullName>
    </submittedName>
</protein>
<comment type="similarity">
    <text evidence="1">Belongs to the peptidase C59 family.</text>
</comment>
<dbReference type="GeneID" id="5658812"/>
<keyword evidence="2" id="KW-0378">Hydrolase</keyword>
<dbReference type="RefSeq" id="YP_001497567.1">
    <property type="nucleotide sequence ID" value="NC_009898.1"/>
</dbReference>
<dbReference type="SUPFAM" id="SSF56235">
    <property type="entry name" value="N-terminal nucleophile aminohydrolases (Ntn hydrolases)"/>
    <property type="match status" value="1"/>
</dbReference>
<dbReference type="InterPro" id="IPR029132">
    <property type="entry name" value="CBAH/NAAA_C"/>
</dbReference>
<feature type="domain" description="Choloylglycine hydrolase/NAAA C-terminal" evidence="3">
    <location>
        <begin position="46"/>
        <end position="278"/>
    </location>
</feature>
<dbReference type="InterPro" id="IPR029055">
    <property type="entry name" value="Ntn_hydrolases_N"/>
</dbReference>
<evidence type="ECO:0000256" key="1">
    <source>
        <dbReference type="ARBA" id="ARBA00006625"/>
    </source>
</evidence>
<organism evidence="4 5">
    <name type="scientific">Paramecium bursaria Chlorella virus NY2A</name>
    <name type="common">PBCV-NY2A</name>
    <dbReference type="NCBI Taxonomy" id="46021"/>
    <lineage>
        <taxon>Viruses</taxon>
        <taxon>Varidnaviria</taxon>
        <taxon>Bamfordvirae</taxon>
        <taxon>Nucleocytoviricota</taxon>
        <taxon>Megaviricetes</taxon>
        <taxon>Algavirales</taxon>
        <taxon>Phycodnaviridae</taxon>
        <taxon>Chlorovirus</taxon>
        <taxon>Chlorovirus americanus</taxon>
    </lineage>
</organism>
<dbReference type="OrthoDB" id="8178at10239"/>
<dbReference type="GO" id="GO:0016787">
    <property type="term" value="F:hydrolase activity"/>
    <property type="evidence" value="ECO:0007669"/>
    <property type="project" value="UniProtKB-KW"/>
</dbReference>
<dbReference type="PANTHER" id="PTHR35527">
    <property type="entry name" value="CHOLOYLGLYCINE HYDROLASE"/>
    <property type="match status" value="1"/>
</dbReference>
<name>A7IWP6_PBCVN</name>
<dbReference type="Pfam" id="PF02275">
    <property type="entry name" value="CBAH"/>
    <property type="match status" value="1"/>
</dbReference>
<dbReference type="InterPro" id="IPR052193">
    <property type="entry name" value="Peptidase_C59"/>
</dbReference>
<dbReference type="Proteomes" id="UP000202419">
    <property type="component" value="Segment"/>
</dbReference>
<dbReference type="PANTHER" id="PTHR35527:SF2">
    <property type="entry name" value="HYDROLASE"/>
    <property type="match status" value="1"/>
</dbReference>
<keyword evidence="5" id="KW-1185">Reference proteome</keyword>
<proteinExistence type="inferred from homology"/>
<dbReference type="KEGG" id="vg:5658812"/>
<sequence length="279" mass="30624">MCSGIRIIAKDGTVVVGRTLEFGENILKFKKFVNGNIRGISTPDGKLLDGMNEHGLVIFVFYFKNYAKYGNPSPKKINIKPTEVALYLLQKAKNVADVETIAKTLNVTNESYPPFTETPPMHFIAVDATGKSIVLEPLGNGELTVFDNPMGIMTNSPTFPEHMESAKKALEHLSPLSDPNAASQGTGALGLPGDFSSASRFIRLAFFSETLETPCTAKGAENALFHVLNNFDIPKGVVASIDMKTGKHSYEKTIYTVVYNLKSRDISFKYYADQTIQKL</sequence>
<gene>
    <name evidence="4" type="primary">B371L</name>
    <name evidence="4" type="ORF">NY2A_B371L</name>
</gene>